<evidence type="ECO:0000256" key="1">
    <source>
        <dbReference type="ARBA" id="ARBA00022729"/>
    </source>
</evidence>
<dbReference type="Gene3D" id="2.130.10.130">
    <property type="entry name" value="Integrin alpha, N-terminal"/>
    <property type="match status" value="1"/>
</dbReference>
<dbReference type="PANTHER" id="PTHR36220:SF1">
    <property type="entry name" value="GAMMA TUBULIN COMPLEX COMPONENT C-TERMINAL DOMAIN-CONTAINING PROTEIN"/>
    <property type="match status" value="1"/>
</dbReference>
<dbReference type="PANTHER" id="PTHR36220">
    <property type="entry name" value="UNNAMED PRODUCT"/>
    <property type="match status" value="1"/>
</dbReference>
<comment type="caution">
    <text evidence="8">The sequence shown here is derived from an EMBL/GenBank/DDBJ whole genome shotgun (WGS) entry which is preliminary data.</text>
</comment>
<protein>
    <recommendedName>
        <fullName evidence="7">Calx-beta domain-containing protein</fullName>
    </recommendedName>
</protein>
<evidence type="ECO:0000256" key="4">
    <source>
        <dbReference type="ARBA" id="ARBA00023180"/>
    </source>
</evidence>
<organism evidence="8 9">
    <name type="scientific">Discostella pseudostelligera</name>
    <dbReference type="NCBI Taxonomy" id="259834"/>
    <lineage>
        <taxon>Eukaryota</taxon>
        <taxon>Sar</taxon>
        <taxon>Stramenopiles</taxon>
        <taxon>Ochrophyta</taxon>
        <taxon>Bacillariophyta</taxon>
        <taxon>Coscinodiscophyceae</taxon>
        <taxon>Thalassiosirophycidae</taxon>
        <taxon>Stephanodiscales</taxon>
        <taxon>Stephanodiscaceae</taxon>
        <taxon>Discostella</taxon>
    </lineage>
</organism>
<evidence type="ECO:0000256" key="6">
    <source>
        <dbReference type="SAM" id="Phobius"/>
    </source>
</evidence>
<evidence type="ECO:0000256" key="2">
    <source>
        <dbReference type="ARBA" id="ARBA00022737"/>
    </source>
</evidence>
<keyword evidence="6" id="KW-0472">Membrane</keyword>
<keyword evidence="6" id="KW-0812">Transmembrane</keyword>
<dbReference type="InterPro" id="IPR013517">
    <property type="entry name" value="FG-GAP"/>
</dbReference>
<dbReference type="Pfam" id="PF03160">
    <property type="entry name" value="Calx-beta"/>
    <property type="match status" value="2"/>
</dbReference>
<dbReference type="Pfam" id="PF14312">
    <property type="entry name" value="FG-GAP_2"/>
    <property type="match status" value="3"/>
</dbReference>
<evidence type="ECO:0000259" key="7">
    <source>
        <dbReference type="Pfam" id="PF03160"/>
    </source>
</evidence>
<dbReference type="InterPro" id="IPR003644">
    <property type="entry name" value="Calx_beta"/>
</dbReference>
<evidence type="ECO:0000256" key="3">
    <source>
        <dbReference type="ARBA" id="ARBA00022837"/>
    </source>
</evidence>
<keyword evidence="1" id="KW-0732">Signal</keyword>
<evidence type="ECO:0000256" key="5">
    <source>
        <dbReference type="PROSITE-ProRule" id="PRU00803"/>
    </source>
</evidence>
<dbReference type="SUPFAM" id="SSF69318">
    <property type="entry name" value="Integrin alpha N-terminal domain"/>
    <property type="match status" value="1"/>
</dbReference>
<dbReference type="EMBL" id="JALLBG020000091">
    <property type="protein sequence ID" value="KAL3765818.1"/>
    <property type="molecule type" value="Genomic_DNA"/>
</dbReference>
<dbReference type="InterPro" id="IPR028994">
    <property type="entry name" value="Integrin_alpha_N"/>
</dbReference>
<keyword evidence="9" id="KW-1185">Reference proteome</keyword>
<dbReference type="Gene3D" id="2.60.40.2030">
    <property type="match status" value="2"/>
</dbReference>
<keyword evidence="6" id="KW-1133">Transmembrane helix</keyword>
<evidence type="ECO:0000313" key="8">
    <source>
        <dbReference type="EMBL" id="KAL3765818.1"/>
    </source>
</evidence>
<dbReference type="Proteomes" id="UP001530293">
    <property type="component" value="Unassembled WGS sequence"/>
</dbReference>
<feature type="repeat" description="FG-GAP" evidence="5">
    <location>
        <begin position="2421"/>
        <end position="2474"/>
    </location>
</feature>
<keyword evidence="2" id="KW-0677">Repeat</keyword>
<dbReference type="InterPro" id="IPR038081">
    <property type="entry name" value="CalX-like_sf"/>
</dbReference>
<dbReference type="InterPro" id="IPR013519">
    <property type="entry name" value="Int_alpha_beta-p"/>
</dbReference>
<name>A0ABD3MSB9_9STRA</name>
<evidence type="ECO:0000313" key="9">
    <source>
        <dbReference type="Proteomes" id="UP001530293"/>
    </source>
</evidence>
<keyword evidence="4" id="KW-0325">Glycoprotein</keyword>
<feature type="transmembrane region" description="Helical" evidence="6">
    <location>
        <begin position="7"/>
        <end position="25"/>
    </location>
</feature>
<accession>A0ABD3MSB9</accession>
<keyword evidence="3" id="KW-0106">Calcium</keyword>
<dbReference type="SMART" id="SM00191">
    <property type="entry name" value="Int_alpha"/>
    <property type="match status" value="5"/>
</dbReference>
<feature type="domain" description="Calx-beta" evidence="7">
    <location>
        <begin position="2852"/>
        <end position="2898"/>
    </location>
</feature>
<sequence>MRCRRGMLVFAARIILSLVIIGPIIEVTGWNIALNVTINPGGAFGGSKFLTQPVVAINNKKGELQRTIQGRITVQIESCPNCTYEPVWKEGESIPTEDADTFVSESVEDGLAIFSGLGIDAAGEGYRLKFAFYDEHELLMGTVVSEEFTVDVGEMFQLGVVTQPETAYGGTVFGSQPVVGIQDRGGNIVKGINIGMASVALQRGPIGSALRCTDEDGFSVPVKDGLALFHDLFINEAGTYYSLRFSTDLLLEGQTEEISRVFSVGVGAAASIVLINDASDGSVVGGTAFLPQPKLEIRDAGGNLLVKDSSSVIEVSMYSNPSRGELSPHSGTTGILDKGMVQFHGLSIDKAGTGYRLKYVFLKHTDDHLEETSMFIIGSFFNIEIGPPTTLSFLRHSSGGWAGNQPFSTQPILALMDMGGNIVVGDSTSRVTAHVTPSLSHSSRVVVNTINDALPVIAQVAFAPSIRDEERVSYGPGDIIQIDVQFTQEVTLFQTNGGVSIPQIALNIVGSEAVYGELLPQFHDGSFTRTLSFWYEVKSGHSQIELEYLSIDAFVSNSYAIEDAFGRSADLTLPAIESNSSLSASKSISISDDRPIIERISIDLPAGEYGAGDEANFIVTFDRHVAVTGIPGLPLNVQSSIAVLEILSSENELLSESYFNLLYKGERSRRIPSNSSAMEIEDAIESLQSFRGDACVSRSHSQSQNGFRWAIRFMDASDSITDMRVDDSGLIGEGVSIITSILTTNSALFDWNADDGDIAMCTTRTASYVDGSGNKSLRFTFGVLPGDDIEKLDISGIVGAQLLYSNSEDSVFLRTNSLGTASIQAYPKLGSISVEKHITINTAPPVVTSIIPQESSTPNGVYAVGDTLFFEVSFDKPVEVSWMFAVDKGLELILNAPHGIARYKNGSGTETLVLQYTVEEGDTVSRLDYRDSNSLVSQNTEGGRSPVLGYVRRNSISPITDAVLDISHLASIAVTHNIEIDAERPQLVRTYFSESQEGKSFVEGDLITIFLEFSAPVDVIGTAPPILGLLVGHHERWATYLSGSGSVVLRFSYQVTVGDFTTPPNFHYRRICHPSGDCTNTEGLIVRQSASLDFDADFITNFSEDGIHVAESSDRGVAINTSASPTTTVISATTSKSAGTYGVGEIVYIRVKFTDPVSLHGTLPKLLLNTGNFASYYATGNAWNDADELSFRYISTESDSVSSLEWALDPESDTAIICTATCIIENALGVQVDLKFYDADSSSFVVAQLNPVVAFNPSPPRIVSITTNKAKSTYCHPSCIYTVGEEIEVYLRFDFPVSVQGTDMSIALDVLQSEATQSDNSHRAVYNPSRSSEDELVFLYTVGPGHSTNGTALNYLCSEVLCRLQLGDSTEVKRAASIPTMDADLTLPPRSEFGLSGDEYIPILIDTFDRPTVTEVVNISPDGTYSPGDIIEVSVQFSHTVMVSGEPFLTLNMGAVQALATYNGGSGTSSLLFDFIVELEHTTMHLEYIDAHSLHLGFVDGGDPGYIKQASSNPSVDANLTLPVPGSTGSLGANSNIQIDNRKPYITLLSSVSGQYSTGDIISIKAHFSRPIAVSGTPSLILNLRSVGRIAEYNLQVDETTMEFSYVVQLGDATDSLDYWSDDELYPSSSTSLRLNGGWIKLQARNPTLNADLHINPIDGFLDGDTSVDITEGVALFRDLKIGQRGKDFKLWFSCTLPSRRRQLQVFETIQIDASIEYQVQGDLKNRDPGDIFGSSLSLHEGLLAVGAPGKLNPTAEVQVLTAYSESALEEREVQIVATSFNRAEAIMSTHGFSTCADSGETVGGMFTLAFKLHGTYAFAEPLTFHSDVSADHLKATLEQHLNFPESVETSREINNCGSFNSWIWSITWYSSDWDGVFETSGAFLTGKGSTISQPRVQQHVDNLGGSFKLTNPFNGLTSRNIPYNATSNLVKDVIQEDLRIGVSNVQVENESGTAELGRRWIIIFTNHNGEYGQDTNVPQLEATFDDLLGKDARAWTHTGFDGRGVLSGSFALSFRGSGPSEFIPHNSSEAEIADALKSLNSINMVSVSNRREFTDEVGRSGFSWTVTFNSVNKLTDYGWLLDPGGISSSGNLPALEITSHLVGHKAGYLVQKESGKGAQDTQANWMTQMKGDAGFGSGAVDVFNKVRETWQKEATLLASDYSSHDSFGASVSVSSKYLLVGAPSKAVNGSPEQQLMTCYGPSIGGFFFVSFRGFKSAPIPYDATISDIQHLVVGLYGGTDRIHSTPRLHFASGSDGWDGFSSGFCDSNEKSISITFLTPDGGGVSTVEKRSGDLELLTIDASNLKHAHMSVIELRPGTVAPMGKDLNHIHSTGKQSGAAYLFQRHTPCSFCNPIWSETMIFTPMNGLDDPTDAAEFGSSSKFVHEHSRNLAIIGSPGYNRGSGKVYIFTDAQGSWLLMDSLTDDNWNLDKLLGAQFGSSLDADSDTILIGSPGYSNEKGAVYVFRRSEKGLQPFLASQVVHGPDDITEGDRFGHSLSLSGNKAVICAPFKNIGTCYIYSRVDKFSAFKLDQQLVPSNTATGDRFGLSVAMTINRVIVGQVEKSMEDILPRPVQVITTFCEHPPCGHGENSRFRLRWIDSQHWTPFLSASISANDMRNIIESKLGSTVFVSRAVSPDKDGGFAWRVTFDSYDYAFRDVNRTPLILCEAFIASSLSCRTRIESDIPRKMRCKAHLFDFDESSESWTEQSFLLSSLLQKQDMIGAAVAIEGNVAVSGAPNREHLNINSGAAFIYDISFLNLNFRDGPYALAESDDLNVRVKRSSFDDRQVVAVRTMDANAEEDFQLYISEIFSMKSLGTITDDKTAVEVLTGNTAMRQGSRGWQRRAYDIQGVNDYEPMNAVMQFQQGESLVSTTFKVFDDDIVESPDEQVTIQINLRGMFASQLGRLKTTIHISDNGDGGSQYQVLDDRTYEEFARFGVATAIDRTAGMLVVGSDQSTGVDEGGIYRLNHVGSARIYQRSLSGNWHLIQSISPPSNETKRSMYFGQSVAINKPYGRDDVTILIAAPGIAAAFVYALRIDTNSFVLQAKLTAEDATLSSDDRFGERGSIALHEDMAFVGSSTMEQVYVFRRTYVDGEGFISWGSYSILRSSDFDYDVWGHGFSDKHIHQQDFGVALAASYRTLIVGAPYANYGNRGDARIREQFDTNGIHNKGLGKGVVYSFFSQPHIQVVTLQSDEIIMAGSFAVKLNNYGGIHEDVSENIMHNAAPETFKTFIEAMATVGEVNVETSEEIGSHTYKKRWRITFLSNFADSQPLLVPTWYEHGCNTCEKFKVSILSTVKPFVTVVATHAHQPYKQEGEMQPRDVTSTDLFGSSIAIDGVQAIVGSMNSAAKTRTTWDFETGDLQGWSATGTAFLHQPTYGDNSKFRAVYEGHGRAAAYTSGEPQSAYLEGRYYIGTFEKRSGELGNFQAPDTNFSLGSFQGDEPTGNLTSDPFIILGKSISFLISGGCDHKTVYVELLVDGFPSLRATGKCTEKLERVHWDVEMFKTRAAQIRIVDNGSHKWGHINVDDINFSWEKDGSCQWNNLGQCAEGGGALPKVTGSELEKQHFTGREETPMSGAAYMFLYECGEMDFDDLSPSNSNCAWKEQARLVPSDKRPGNLFGISVDIDNEQGLVIVGSSNAPAYGFHQEPIAVHPYTTATFDGPISEDLEDLMRSGGTFTATGGNLRLIDYLRHKGRLDFSEASKFTEEAGSVYIFVRESADGVGSSWRVSELAKIAPPDVAARDHFGSSIAIDGTTAVIGATGRDSHAENGGNAYVYDMEWVRVKFSSVEFVAMEGERVVKIFLERDLSLSSARYSIAYSTSDLSARGVDTATFDQCMSVPASLRFECGDYEESSGEVTFNPGEQHTYFEVRIMDDKCIERYLEYAQLNLHQLGGSLLQGENFRAQLRIDDDDMVQDALSRNCSGRVATI</sequence>
<dbReference type="PROSITE" id="PS51470">
    <property type="entry name" value="FG_GAP"/>
    <property type="match status" value="1"/>
</dbReference>
<feature type="domain" description="Calx-beta" evidence="7">
    <location>
        <begin position="3850"/>
        <end position="3881"/>
    </location>
</feature>
<proteinExistence type="predicted"/>
<reference evidence="8 9" key="1">
    <citation type="submission" date="2024-10" db="EMBL/GenBank/DDBJ databases">
        <title>Updated reference genomes for cyclostephanoid diatoms.</title>
        <authorList>
            <person name="Roberts W.R."/>
            <person name="Alverson A.J."/>
        </authorList>
    </citation>
    <scope>NUCLEOTIDE SEQUENCE [LARGE SCALE GENOMIC DNA]</scope>
    <source>
        <strain evidence="8 9">AJA232-27</strain>
    </source>
</reference>
<dbReference type="SUPFAM" id="SSF141072">
    <property type="entry name" value="CalX-like"/>
    <property type="match status" value="2"/>
</dbReference>
<gene>
    <name evidence="8" type="ORF">ACHAWU_002613</name>
</gene>